<dbReference type="PRINTS" id="PR01438">
    <property type="entry name" value="UNVRSLSTRESS"/>
</dbReference>
<sequence length="289" mass="30703">MTQIATNFRRIVVGVDTSDNALRAAQWAARQAVDLGLPVHLVHALDLDPVPGGVVEKAALAEARRDDGARLLRRVADKIAELHPYVAVHSEMSPLSAPEALVGHSGESTLVVTGTRGHGGFAGLLLGSVSLKLAAHAHGPTVVVRGEESGKPFNEIVLGVEPQEAEAPIRFAFAMAAQFRSTLTVVRAWWPHPAYSGYYGDDPELNEPNQTAEAEVLVKSLREEYPQVDVTAAAMRGNAVPMLIEAARGSRLLVIGSHRRRSPLSVGTGYVVQGLLSHSPTPVAVVPIA</sequence>
<name>A0A8J8BBK8_9ACTN</name>
<dbReference type="Pfam" id="PF00582">
    <property type="entry name" value="Usp"/>
    <property type="match status" value="2"/>
</dbReference>
<feature type="domain" description="UspA" evidence="2">
    <location>
        <begin position="153"/>
        <end position="287"/>
    </location>
</feature>
<proteinExistence type="inferred from homology"/>
<dbReference type="Gene3D" id="3.40.50.620">
    <property type="entry name" value="HUPs"/>
    <property type="match status" value="2"/>
</dbReference>
<organism evidence="3 4">
    <name type="scientific">Actinocrinis puniceicyclus</name>
    <dbReference type="NCBI Taxonomy" id="977794"/>
    <lineage>
        <taxon>Bacteria</taxon>
        <taxon>Bacillati</taxon>
        <taxon>Actinomycetota</taxon>
        <taxon>Actinomycetes</taxon>
        <taxon>Catenulisporales</taxon>
        <taxon>Actinospicaceae</taxon>
        <taxon>Actinocrinis</taxon>
    </lineage>
</organism>
<dbReference type="RefSeq" id="WP_211468524.1">
    <property type="nucleotide sequence ID" value="NZ_JAGSXH010000043.1"/>
</dbReference>
<keyword evidence="4" id="KW-1185">Reference proteome</keyword>
<dbReference type="AlphaFoldDB" id="A0A8J8BBK8"/>
<accession>A0A8J8BBK8</accession>
<comment type="similarity">
    <text evidence="1">Belongs to the universal stress protein A family.</text>
</comment>
<gene>
    <name evidence="3" type="ORF">KGA66_13975</name>
</gene>
<protein>
    <submittedName>
        <fullName evidence="3">Universal stress protein</fullName>
    </submittedName>
</protein>
<reference evidence="3" key="1">
    <citation type="submission" date="2021-04" db="EMBL/GenBank/DDBJ databases">
        <title>Genome based classification of Actinospica acidithermotolerans sp. nov., an actinobacterium isolated from an Indonesian hot spring.</title>
        <authorList>
            <person name="Kusuma A.B."/>
            <person name="Putra K.E."/>
            <person name="Nafisah S."/>
            <person name="Loh J."/>
            <person name="Nouioui I."/>
            <person name="Goodfellow M."/>
        </authorList>
    </citation>
    <scope>NUCLEOTIDE SEQUENCE</scope>
    <source>
        <strain evidence="3">DSM 45618</strain>
    </source>
</reference>
<comment type="caution">
    <text evidence="3">The sequence shown here is derived from an EMBL/GenBank/DDBJ whole genome shotgun (WGS) entry which is preliminary data.</text>
</comment>
<dbReference type="PANTHER" id="PTHR46268:SF6">
    <property type="entry name" value="UNIVERSAL STRESS PROTEIN UP12"/>
    <property type="match status" value="1"/>
</dbReference>
<dbReference type="Proteomes" id="UP000677913">
    <property type="component" value="Unassembled WGS sequence"/>
</dbReference>
<dbReference type="EMBL" id="JAGSXH010000043">
    <property type="protein sequence ID" value="MBS2964162.1"/>
    <property type="molecule type" value="Genomic_DNA"/>
</dbReference>
<dbReference type="SUPFAM" id="SSF52402">
    <property type="entry name" value="Adenine nucleotide alpha hydrolases-like"/>
    <property type="match status" value="2"/>
</dbReference>
<dbReference type="PANTHER" id="PTHR46268">
    <property type="entry name" value="STRESS RESPONSE PROTEIN NHAX"/>
    <property type="match status" value="1"/>
</dbReference>
<evidence type="ECO:0000256" key="1">
    <source>
        <dbReference type="ARBA" id="ARBA00008791"/>
    </source>
</evidence>
<evidence type="ECO:0000313" key="4">
    <source>
        <dbReference type="Proteomes" id="UP000677913"/>
    </source>
</evidence>
<evidence type="ECO:0000259" key="2">
    <source>
        <dbReference type="Pfam" id="PF00582"/>
    </source>
</evidence>
<evidence type="ECO:0000313" key="3">
    <source>
        <dbReference type="EMBL" id="MBS2964162.1"/>
    </source>
</evidence>
<dbReference type="InterPro" id="IPR014729">
    <property type="entry name" value="Rossmann-like_a/b/a_fold"/>
</dbReference>
<feature type="domain" description="UspA" evidence="2">
    <location>
        <begin position="8"/>
        <end position="145"/>
    </location>
</feature>
<dbReference type="InterPro" id="IPR006016">
    <property type="entry name" value="UspA"/>
</dbReference>
<dbReference type="InterPro" id="IPR006015">
    <property type="entry name" value="Universal_stress_UspA"/>
</dbReference>